<evidence type="ECO:0000313" key="4">
    <source>
        <dbReference type="Proteomes" id="UP000248326"/>
    </source>
</evidence>
<dbReference type="PANTHER" id="PTHR40446">
    <property type="entry name" value="N-ACETYLGLUCOSAMINE-1-PHOSPHODIESTER ALPHA-N-ACETYLGLUCOSAMINIDASE"/>
    <property type="match status" value="1"/>
</dbReference>
<keyword evidence="1" id="KW-0732">Signal</keyword>
<dbReference type="PANTHER" id="PTHR40446:SF2">
    <property type="entry name" value="N-ACETYLGLUCOSAMINE-1-PHOSPHODIESTER ALPHA-N-ACETYLGLUCOSAMINIDASE"/>
    <property type="match status" value="1"/>
</dbReference>
<evidence type="ECO:0000256" key="1">
    <source>
        <dbReference type="SAM" id="SignalP"/>
    </source>
</evidence>
<dbReference type="EMBL" id="QJSX01000002">
    <property type="protein sequence ID" value="PYE55682.1"/>
    <property type="molecule type" value="Genomic_DNA"/>
</dbReference>
<gene>
    <name evidence="3" type="ORF">DES52_10245</name>
</gene>
<name>A0A318SAT8_9DEIO</name>
<dbReference type="Proteomes" id="UP000248326">
    <property type="component" value="Unassembled WGS sequence"/>
</dbReference>
<organism evidence="3 4">
    <name type="scientific">Deinococcus yavapaiensis KR-236</name>
    <dbReference type="NCBI Taxonomy" id="694435"/>
    <lineage>
        <taxon>Bacteria</taxon>
        <taxon>Thermotogati</taxon>
        <taxon>Deinococcota</taxon>
        <taxon>Deinococci</taxon>
        <taxon>Deinococcales</taxon>
        <taxon>Deinococcaceae</taxon>
        <taxon>Deinococcus</taxon>
    </lineage>
</organism>
<evidence type="ECO:0000259" key="2">
    <source>
        <dbReference type="Pfam" id="PF09992"/>
    </source>
</evidence>
<dbReference type="RefSeq" id="WP_146237169.1">
    <property type="nucleotide sequence ID" value="NZ_QJSX01000002.1"/>
</dbReference>
<feature type="chain" id="PRO_5016256276" evidence="1">
    <location>
        <begin position="24"/>
        <end position="343"/>
    </location>
</feature>
<dbReference type="InterPro" id="IPR018711">
    <property type="entry name" value="NAGPA"/>
</dbReference>
<evidence type="ECO:0000313" key="3">
    <source>
        <dbReference type="EMBL" id="PYE55682.1"/>
    </source>
</evidence>
<protein>
    <submittedName>
        <fullName evidence="3">Uncharacterized protein DUF2233</fullName>
    </submittedName>
</protein>
<keyword evidence="4" id="KW-1185">Reference proteome</keyword>
<feature type="signal peptide" evidence="1">
    <location>
        <begin position="1"/>
        <end position="23"/>
    </location>
</feature>
<proteinExistence type="predicted"/>
<sequence>MNPTVGRKWAALALSALGSLAFATLAPQRRVVQANGVSVSATVVRVPLSQYEVRVATAGSRVHSNASLLSIATAAKAECAINGTFLAAYAGETGEPYGTVVVEGRALHLGSSGTRLDVGFDGRMRFVREDLRIRGAVGSSSWYAYNLNVTPRTSNYSYVFTPDFGPRLTFAPDAAVVVRGGVVTRVTRREAVFVPADGFVIALDGVEVAQLAHRFSVGASVTYRVVDAANGELNVRFGVGAGPLLVSGGRVVANPAAEGFRDAKVLTARTARSAVGLTASGELLLVTMANASIAQTASVLRSLGAIDAMNLDGGASSGLVCGGRVVTPSGRALANAIVVKAKP</sequence>
<feature type="domain" description="Phosphodiester glycosidase" evidence="2">
    <location>
        <begin position="174"/>
        <end position="339"/>
    </location>
</feature>
<dbReference type="AlphaFoldDB" id="A0A318SAT8"/>
<reference evidence="3 4" key="1">
    <citation type="submission" date="2018-06" db="EMBL/GenBank/DDBJ databases">
        <title>Genomic Encyclopedia of Type Strains, Phase IV (KMG-IV): sequencing the most valuable type-strain genomes for metagenomic binning, comparative biology and taxonomic classification.</title>
        <authorList>
            <person name="Goeker M."/>
        </authorList>
    </citation>
    <scope>NUCLEOTIDE SEQUENCE [LARGE SCALE GENOMIC DNA]</scope>
    <source>
        <strain evidence="3 4">DSM 18048</strain>
    </source>
</reference>
<dbReference type="OrthoDB" id="9809781at2"/>
<dbReference type="Pfam" id="PF09992">
    <property type="entry name" value="NAGPA"/>
    <property type="match status" value="1"/>
</dbReference>
<accession>A0A318SAT8</accession>
<comment type="caution">
    <text evidence="3">The sequence shown here is derived from an EMBL/GenBank/DDBJ whole genome shotgun (WGS) entry which is preliminary data.</text>
</comment>